<keyword evidence="2" id="KW-0238">DNA-binding</keyword>
<evidence type="ECO:0000256" key="3">
    <source>
        <dbReference type="ARBA" id="ARBA00023163"/>
    </source>
</evidence>
<reference evidence="5" key="1">
    <citation type="submission" date="2020-01" db="EMBL/GenBank/DDBJ databases">
        <authorList>
            <person name="Seo Y.L."/>
        </authorList>
    </citation>
    <scope>NUCLEOTIDE SEQUENCE</scope>
    <source>
        <strain evidence="5">R11</strain>
    </source>
</reference>
<dbReference type="InterPro" id="IPR002577">
    <property type="entry name" value="HTH_HxlR"/>
</dbReference>
<keyword evidence="1" id="KW-0805">Transcription regulation</keyword>
<evidence type="ECO:0000313" key="5">
    <source>
        <dbReference type="EMBL" id="NCD69764.1"/>
    </source>
</evidence>
<dbReference type="PROSITE" id="PS51118">
    <property type="entry name" value="HTH_HXLR"/>
    <property type="match status" value="1"/>
</dbReference>
<dbReference type="PANTHER" id="PTHR33204">
    <property type="entry name" value="TRANSCRIPTIONAL REGULATOR, MARR FAMILY"/>
    <property type="match status" value="1"/>
</dbReference>
<comment type="caution">
    <text evidence="5">The sequence shown here is derived from an EMBL/GenBank/DDBJ whole genome shotgun (WGS) entry which is preliminary data.</text>
</comment>
<dbReference type="RefSeq" id="WP_166585748.1">
    <property type="nucleotide sequence ID" value="NZ_WWEO01000042.1"/>
</dbReference>
<dbReference type="EMBL" id="WWEO01000042">
    <property type="protein sequence ID" value="NCD69764.1"/>
    <property type="molecule type" value="Genomic_DNA"/>
</dbReference>
<dbReference type="GO" id="GO:0003677">
    <property type="term" value="F:DNA binding"/>
    <property type="evidence" value="ECO:0007669"/>
    <property type="project" value="UniProtKB-KW"/>
</dbReference>
<evidence type="ECO:0000256" key="2">
    <source>
        <dbReference type="ARBA" id="ARBA00023125"/>
    </source>
</evidence>
<dbReference type="AlphaFoldDB" id="A0A965ZGW3"/>
<organism evidence="5 6">
    <name type="scientific">Mucilaginibacter agri</name>
    <dbReference type="NCBI Taxonomy" id="2695265"/>
    <lineage>
        <taxon>Bacteria</taxon>
        <taxon>Pseudomonadati</taxon>
        <taxon>Bacteroidota</taxon>
        <taxon>Sphingobacteriia</taxon>
        <taxon>Sphingobacteriales</taxon>
        <taxon>Sphingobacteriaceae</taxon>
        <taxon>Mucilaginibacter</taxon>
    </lineage>
</organism>
<dbReference type="PANTHER" id="PTHR33204:SF29">
    <property type="entry name" value="TRANSCRIPTIONAL REGULATOR"/>
    <property type="match status" value="1"/>
</dbReference>
<evidence type="ECO:0000259" key="4">
    <source>
        <dbReference type="PROSITE" id="PS51118"/>
    </source>
</evidence>
<keyword evidence="3" id="KW-0804">Transcription</keyword>
<evidence type="ECO:0000313" key="6">
    <source>
        <dbReference type="Proteomes" id="UP000638732"/>
    </source>
</evidence>
<dbReference type="Proteomes" id="UP000638732">
    <property type="component" value="Unassembled WGS sequence"/>
</dbReference>
<feature type="domain" description="HTH hxlR-type" evidence="4">
    <location>
        <begin position="14"/>
        <end position="112"/>
    </location>
</feature>
<evidence type="ECO:0000256" key="1">
    <source>
        <dbReference type="ARBA" id="ARBA00023015"/>
    </source>
</evidence>
<proteinExistence type="predicted"/>
<dbReference type="InterPro" id="IPR036390">
    <property type="entry name" value="WH_DNA-bd_sf"/>
</dbReference>
<name>A0A965ZGW3_9SPHI</name>
<keyword evidence="6" id="KW-1185">Reference proteome</keyword>
<protein>
    <submittedName>
        <fullName evidence="5">Transcriptional regulator</fullName>
    </submittedName>
</protein>
<dbReference type="Pfam" id="PF01638">
    <property type="entry name" value="HxlR"/>
    <property type="match status" value="1"/>
</dbReference>
<reference evidence="5" key="2">
    <citation type="submission" date="2020-10" db="EMBL/GenBank/DDBJ databases">
        <title>Mucilaginibacter sp. nov., isolated from soil.</title>
        <authorList>
            <person name="Jeon C.O."/>
        </authorList>
    </citation>
    <scope>NUCLEOTIDE SEQUENCE</scope>
    <source>
        <strain evidence="5">R11</strain>
    </source>
</reference>
<gene>
    <name evidence="5" type="ORF">GSY63_10395</name>
</gene>
<dbReference type="InterPro" id="IPR036388">
    <property type="entry name" value="WH-like_DNA-bd_sf"/>
</dbReference>
<dbReference type="Gene3D" id="1.10.10.10">
    <property type="entry name" value="Winged helix-like DNA-binding domain superfamily/Winged helix DNA-binding domain"/>
    <property type="match status" value="1"/>
</dbReference>
<accession>A0A965ZGW3</accession>
<dbReference type="SUPFAM" id="SSF46785">
    <property type="entry name" value="Winged helix' DNA-binding domain"/>
    <property type="match status" value="1"/>
</dbReference>
<sequence>MRLKERKIPIQQECGLDLIREVLFGKWKIHLLYYIGQGIMRPGQLHKEIPEASRRVVNMQLKSLEEDGFVSKTIYDQKPLKAEYRLTYIGFSVLPIITAFGNWGDNNREHLKRVISQKVNFL</sequence>